<sequence>MRHPPLSTCANKVDRDVTALIWGPFVGFSAPYMKYHRESVIFLLKFEVEFHCFCPRLYEPPTVWDSVGTKGNWRCNFRGALSDEASSYLRSVFKSRSARVIRTSCAPSFLAETGSEFHLKQQLTRVAPSSTSASPSVPHPRVVSPQQQKRTSWSPSVEVEQPSGTHACASRLWEQSPVLPEAVMHTQSKQHSRVSMMSLGLLRDPGRESRKKPGYRATCDHFCCTPQDSTATETGSWSCLSRTHNRLMGRKK</sequence>
<evidence type="ECO:0000313" key="3">
    <source>
        <dbReference type="Proteomes" id="UP000250572"/>
    </source>
</evidence>
<comment type="caution">
    <text evidence="2">The sequence shown here is derived from an EMBL/GenBank/DDBJ whole genome shotgun (WGS) entry which is preliminary data.</text>
</comment>
<keyword evidence="3" id="KW-1185">Reference proteome</keyword>
<proteinExistence type="predicted"/>
<accession>A0A315W696</accession>
<protein>
    <submittedName>
        <fullName evidence="2">Uncharacterized protein</fullName>
    </submittedName>
</protein>
<evidence type="ECO:0000313" key="2">
    <source>
        <dbReference type="EMBL" id="PWA31555.1"/>
    </source>
</evidence>
<name>A0A315W696_GAMAF</name>
<dbReference type="AlphaFoldDB" id="A0A315W696"/>
<dbReference type="Proteomes" id="UP000250572">
    <property type="component" value="Unassembled WGS sequence"/>
</dbReference>
<gene>
    <name evidence="2" type="ORF">CCH79_00002614</name>
</gene>
<organism evidence="2 3">
    <name type="scientific">Gambusia affinis</name>
    <name type="common">Western mosquitofish</name>
    <name type="synonym">Heterandria affinis</name>
    <dbReference type="NCBI Taxonomy" id="33528"/>
    <lineage>
        <taxon>Eukaryota</taxon>
        <taxon>Metazoa</taxon>
        <taxon>Chordata</taxon>
        <taxon>Craniata</taxon>
        <taxon>Vertebrata</taxon>
        <taxon>Euteleostomi</taxon>
        <taxon>Actinopterygii</taxon>
        <taxon>Neopterygii</taxon>
        <taxon>Teleostei</taxon>
        <taxon>Neoteleostei</taxon>
        <taxon>Acanthomorphata</taxon>
        <taxon>Ovalentaria</taxon>
        <taxon>Atherinomorphae</taxon>
        <taxon>Cyprinodontiformes</taxon>
        <taxon>Poeciliidae</taxon>
        <taxon>Poeciliinae</taxon>
        <taxon>Gambusia</taxon>
    </lineage>
</organism>
<dbReference type="EMBL" id="NHOQ01000293">
    <property type="protein sequence ID" value="PWA31555.1"/>
    <property type="molecule type" value="Genomic_DNA"/>
</dbReference>
<feature type="region of interest" description="Disordered" evidence="1">
    <location>
        <begin position="124"/>
        <end position="161"/>
    </location>
</feature>
<reference evidence="2 3" key="1">
    <citation type="journal article" date="2018" name="G3 (Bethesda)">
        <title>A High-Quality Reference Genome for the Invasive Mosquitofish Gambusia affinis Using a Chicago Library.</title>
        <authorList>
            <person name="Hoffberg S.L."/>
            <person name="Troendle N.J."/>
            <person name="Glenn T.C."/>
            <person name="Mahmud O."/>
            <person name="Louha S."/>
            <person name="Chalopin D."/>
            <person name="Bennetzen J.L."/>
            <person name="Mauricio R."/>
        </authorList>
    </citation>
    <scope>NUCLEOTIDE SEQUENCE [LARGE SCALE GENOMIC DNA]</scope>
    <source>
        <strain evidence="2">NE01/NJP1002.9</strain>
        <tissue evidence="2">Muscle</tissue>
    </source>
</reference>
<feature type="compositionally biased region" description="Low complexity" evidence="1">
    <location>
        <begin position="126"/>
        <end position="148"/>
    </location>
</feature>
<evidence type="ECO:0000256" key="1">
    <source>
        <dbReference type="SAM" id="MobiDB-lite"/>
    </source>
</evidence>